<organism evidence="1 2">
    <name type="scientific">Ornithinimicrobium cerasi</name>
    <dbReference type="NCBI Taxonomy" id="2248773"/>
    <lineage>
        <taxon>Bacteria</taxon>
        <taxon>Bacillati</taxon>
        <taxon>Actinomycetota</taxon>
        <taxon>Actinomycetes</taxon>
        <taxon>Micrococcales</taxon>
        <taxon>Ornithinimicrobiaceae</taxon>
        <taxon>Ornithinimicrobium</taxon>
    </lineage>
</organism>
<dbReference type="SUPFAM" id="SSF117396">
    <property type="entry name" value="TM1631-like"/>
    <property type="match status" value="1"/>
</dbReference>
<dbReference type="InterPro" id="IPR002763">
    <property type="entry name" value="DUF72"/>
</dbReference>
<protein>
    <submittedName>
        <fullName evidence="1">Uncharacterized conserved protein YecE, DUF72 family</fullName>
    </submittedName>
</protein>
<accession>A0A285VBF6</accession>
<dbReference type="EMBL" id="OBQK01000001">
    <property type="protein sequence ID" value="SOC51462.1"/>
    <property type="molecule type" value="Genomic_DNA"/>
</dbReference>
<dbReference type="InterPro" id="IPR036520">
    <property type="entry name" value="UPF0759_sf"/>
</dbReference>
<dbReference type="AlphaFoldDB" id="A0A285VBF6"/>
<sequence>MRIGISGWRYRPWRGVFYPPGLVQRRELEYAASRLRTVEVNGSFYSLQRPASYERWAAATPEDFVFSVKGPRFITHMLRLRRSRVPLANFFASGVLALGDRLGPVLWQLPRRHGYDAAQLAEFFALLPRSTGAALELAREHDDKVEGRTWLEPVQDRPLEHVLEVRGEGFEGNPEYEDLLRDNGIGNVVADTAGLWPYLDAVTSGVVYVRLHGDTELYVSGYSDEALEVWAERVRTWSRVADVYVYFDNDVKVHAPFDAMRLAQMLGVGSSTEPCASG</sequence>
<dbReference type="PANTHER" id="PTHR30348">
    <property type="entry name" value="UNCHARACTERIZED PROTEIN YECE"/>
    <property type="match status" value="1"/>
</dbReference>
<proteinExistence type="predicted"/>
<evidence type="ECO:0000313" key="1">
    <source>
        <dbReference type="EMBL" id="SOC51462.1"/>
    </source>
</evidence>
<evidence type="ECO:0000313" key="2">
    <source>
        <dbReference type="Proteomes" id="UP000219688"/>
    </source>
</evidence>
<name>A0A285VBF6_9MICO</name>
<gene>
    <name evidence="1" type="ORF">SAMN05421879_101202</name>
</gene>
<dbReference type="Proteomes" id="UP000219688">
    <property type="component" value="Unassembled WGS sequence"/>
</dbReference>
<keyword evidence="2" id="KW-1185">Reference proteome</keyword>
<dbReference type="Gene3D" id="3.20.20.410">
    <property type="entry name" value="Protein of unknown function UPF0759"/>
    <property type="match status" value="1"/>
</dbReference>
<reference evidence="2" key="1">
    <citation type="submission" date="2017-08" db="EMBL/GenBank/DDBJ databases">
        <authorList>
            <person name="Varghese N."/>
            <person name="Submissions S."/>
        </authorList>
    </citation>
    <scope>NUCLEOTIDE SEQUENCE [LARGE SCALE GENOMIC DNA]</scope>
    <source>
        <strain evidence="2">USBA17B2</strain>
    </source>
</reference>
<dbReference type="PANTHER" id="PTHR30348:SF4">
    <property type="entry name" value="DUF72 DOMAIN-CONTAINING PROTEIN"/>
    <property type="match status" value="1"/>
</dbReference>
<dbReference type="Pfam" id="PF01904">
    <property type="entry name" value="DUF72"/>
    <property type="match status" value="1"/>
</dbReference>